<dbReference type="SUPFAM" id="SSF55031">
    <property type="entry name" value="Bacterial exopeptidase dimerisation domain"/>
    <property type="match status" value="1"/>
</dbReference>
<protein>
    <recommendedName>
        <fullName evidence="3">N-acyl-aliphatic-L-amino acid amidohydrolase</fullName>
        <ecNumber evidence="3">3.5.1.14</ecNumber>
    </recommendedName>
    <alternativeName>
        <fullName evidence="8">N-acyl-L-amino-acid amidohydrolase</fullName>
    </alternativeName>
</protein>
<dbReference type="SUPFAM" id="SSF53187">
    <property type="entry name" value="Zn-dependent exopeptidases"/>
    <property type="match status" value="1"/>
</dbReference>
<dbReference type="OrthoDB" id="3064516at2759"/>
<reference evidence="13" key="1">
    <citation type="submission" date="2025-08" db="UniProtKB">
        <authorList>
            <consortium name="RefSeq"/>
        </authorList>
    </citation>
    <scope>IDENTIFICATION</scope>
    <source>
        <strain evidence="13">15112-1751.03</strain>
        <tissue evidence="13">Whole Adult</tissue>
    </source>
</reference>
<dbReference type="FunFam" id="3.30.70.360:FF:000005">
    <property type="entry name" value="Putative Aminoacylase-1"/>
    <property type="match status" value="1"/>
</dbReference>
<keyword evidence="7 10" id="KW-0862">Zinc</keyword>
<dbReference type="FunFam" id="3.40.630.10:FF:000019">
    <property type="entry name" value="Aminoacylase 1"/>
    <property type="match status" value="1"/>
</dbReference>
<evidence type="ECO:0000256" key="4">
    <source>
        <dbReference type="ARBA" id="ARBA00022490"/>
    </source>
</evidence>
<comment type="subcellular location">
    <subcellularLocation>
        <location evidence="1">Cytoplasm</location>
    </subcellularLocation>
</comment>
<dbReference type="GO" id="GO:0005737">
    <property type="term" value="C:cytoplasm"/>
    <property type="evidence" value="ECO:0007669"/>
    <property type="project" value="UniProtKB-SubCell"/>
</dbReference>
<dbReference type="PANTHER" id="PTHR45892">
    <property type="entry name" value="AMINOACYLASE-1"/>
    <property type="match status" value="1"/>
</dbReference>
<keyword evidence="5 10" id="KW-0479">Metal-binding</keyword>
<dbReference type="InterPro" id="IPR052083">
    <property type="entry name" value="Aminoacylase-1_M20A"/>
</dbReference>
<dbReference type="PROSITE" id="PS00759">
    <property type="entry name" value="ARGE_DAPE_CPG2_2"/>
    <property type="match status" value="1"/>
</dbReference>
<dbReference type="Gene3D" id="3.30.70.360">
    <property type="match status" value="1"/>
</dbReference>
<feature type="active site" evidence="9">
    <location>
        <position position="82"/>
    </location>
</feature>
<comment type="similarity">
    <text evidence="2">Belongs to the peptidase M20A family.</text>
</comment>
<feature type="binding site" evidence="10">
    <location>
        <position position="80"/>
    </location>
    <ligand>
        <name>Zn(2+)</name>
        <dbReference type="ChEBI" id="CHEBI:29105"/>
        <label>1</label>
    </ligand>
</feature>
<evidence type="ECO:0000313" key="13">
    <source>
        <dbReference type="RefSeq" id="XP_034100613.1"/>
    </source>
</evidence>
<dbReference type="AlphaFoldDB" id="A0A6P8XRJ4"/>
<dbReference type="InterPro" id="IPR036264">
    <property type="entry name" value="Bact_exopeptidase_dim_dom"/>
</dbReference>
<dbReference type="InterPro" id="IPR010159">
    <property type="entry name" value="N-acyl_aa_amidohydrolase"/>
</dbReference>
<feature type="binding site" evidence="10">
    <location>
        <position position="113"/>
    </location>
    <ligand>
        <name>Zn(2+)</name>
        <dbReference type="ChEBI" id="CHEBI:29105"/>
        <label>2</label>
    </ligand>
</feature>
<proteinExistence type="inferred from homology"/>
<dbReference type="InterPro" id="IPR011650">
    <property type="entry name" value="Peptidase_M20_dimer"/>
</dbReference>
<evidence type="ECO:0000256" key="6">
    <source>
        <dbReference type="ARBA" id="ARBA00022801"/>
    </source>
</evidence>
<evidence type="ECO:0000256" key="8">
    <source>
        <dbReference type="ARBA" id="ARBA00029656"/>
    </source>
</evidence>
<evidence type="ECO:0000256" key="10">
    <source>
        <dbReference type="PIRSR" id="PIRSR036696-2"/>
    </source>
</evidence>
<evidence type="ECO:0000256" key="5">
    <source>
        <dbReference type="ARBA" id="ARBA00022723"/>
    </source>
</evidence>
<name>A0A6P8XRJ4_DROAB</name>
<dbReference type="InterPro" id="IPR001261">
    <property type="entry name" value="ArgE/DapE_CS"/>
</dbReference>
<evidence type="ECO:0000256" key="3">
    <source>
        <dbReference type="ARBA" id="ARBA00011913"/>
    </source>
</evidence>
<evidence type="ECO:0000256" key="9">
    <source>
        <dbReference type="PIRSR" id="PIRSR036696-1"/>
    </source>
</evidence>
<feature type="domain" description="Peptidase M20 dimerisation" evidence="11">
    <location>
        <begin position="188"/>
        <end position="298"/>
    </location>
</feature>
<keyword evidence="4" id="KW-0963">Cytoplasm</keyword>
<dbReference type="NCBIfam" id="TIGR01880">
    <property type="entry name" value="Ac-peptdase-euk"/>
    <property type="match status" value="1"/>
</dbReference>
<feature type="binding site" evidence="10">
    <location>
        <position position="374"/>
    </location>
    <ligand>
        <name>Zn(2+)</name>
        <dbReference type="ChEBI" id="CHEBI:29105"/>
        <label>2</label>
    </ligand>
</feature>
<dbReference type="PIRSF" id="PIRSF036696">
    <property type="entry name" value="ACY-1"/>
    <property type="match status" value="1"/>
</dbReference>
<dbReference type="GO" id="GO:0004046">
    <property type="term" value="F:aminoacylase activity"/>
    <property type="evidence" value="ECO:0007669"/>
    <property type="project" value="UniProtKB-EC"/>
</dbReference>
<dbReference type="Proteomes" id="UP000515160">
    <property type="component" value="Chromosome 2L"/>
</dbReference>
<evidence type="ECO:0000256" key="1">
    <source>
        <dbReference type="ARBA" id="ARBA00004496"/>
    </source>
</evidence>
<gene>
    <name evidence="13" type="primary">LOC117565555</name>
</gene>
<evidence type="ECO:0000256" key="2">
    <source>
        <dbReference type="ARBA" id="ARBA00006247"/>
    </source>
</evidence>
<dbReference type="FunFam" id="1.10.150.900:FF:000001">
    <property type="entry name" value="Aminoacylase-1, putative"/>
    <property type="match status" value="1"/>
</dbReference>
<feature type="binding site" evidence="10">
    <location>
        <position position="175"/>
    </location>
    <ligand>
        <name>Zn(2+)</name>
        <dbReference type="ChEBI" id="CHEBI:29105"/>
        <label>1</label>
    </ligand>
</feature>
<keyword evidence="12" id="KW-1185">Reference proteome</keyword>
<organism evidence="12 13">
    <name type="scientific">Drosophila albomicans</name>
    <name type="common">Fruit fly</name>
    <dbReference type="NCBI Taxonomy" id="7291"/>
    <lineage>
        <taxon>Eukaryota</taxon>
        <taxon>Metazoa</taxon>
        <taxon>Ecdysozoa</taxon>
        <taxon>Arthropoda</taxon>
        <taxon>Hexapoda</taxon>
        <taxon>Insecta</taxon>
        <taxon>Pterygota</taxon>
        <taxon>Neoptera</taxon>
        <taxon>Endopterygota</taxon>
        <taxon>Diptera</taxon>
        <taxon>Brachycera</taxon>
        <taxon>Muscomorpha</taxon>
        <taxon>Ephydroidea</taxon>
        <taxon>Drosophilidae</taxon>
        <taxon>Drosophila</taxon>
    </lineage>
</organism>
<dbReference type="CDD" id="cd05646">
    <property type="entry name" value="M20_AcylaseI_like"/>
    <property type="match status" value="1"/>
</dbReference>
<dbReference type="GO" id="GO:0046872">
    <property type="term" value="F:metal ion binding"/>
    <property type="evidence" value="ECO:0007669"/>
    <property type="project" value="UniProtKB-KW"/>
</dbReference>
<dbReference type="GO" id="GO:0006520">
    <property type="term" value="P:amino acid metabolic process"/>
    <property type="evidence" value="ECO:0007669"/>
    <property type="project" value="InterPro"/>
</dbReference>
<accession>A0A6P8XRJ4</accession>
<dbReference type="RefSeq" id="XP_034100613.1">
    <property type="nucleotide sequence ID" value="XM_034244722.2"/>
</dbReference>
<dbReference type="Pfam" id="PF01546">
    <property type="entry name" value="Peptidase_M20"/>
    <property type="match status" value="1"/>
</dbReference>
<dbReference type="PANTHER" id="PTHR45892:SF1">
    <property type="entry name" value="AMINOACYLASE-1"/>
    <property type="match status" value="1"/>
</dbReference>
<dbReference type="GeneID" id="117565555"/>
<feature type="binding site" evidence="10">
    <location>
        <position position="113"/>
    </location>
    <ligand>
        <name>Zn(2+)</name>
        <dbReference type="ChEBI" id="CHEBI:29105"/>
        <label>1</label>
    </ligand>
</feature>
<keyword evidence="6" id="KW-0378">Hydrolase</keyword>
<dbReference type="InterPro" id="IPR002933">
    <property type="entry name" value="Peptidase_M20"/>
</dbReference>
<dbReference type="EC" id="3.5.1.14" evidence="3"/>
<sequence length="404" mass="45450">MSYEEWSANEEIQYLRDYLRIPTVHPDPDYAPAVEFIKRQAEELQLPVSIFHPFDGKNPIVIITWEGDQPELPSIFLNSHMDVVPVFPENWTRAPFSADMDVCGNIYARGAQDMKCVGAWYMAAIRALKCNGLRFKRTIHICFVPDEEMGGRRGMRPFIDTEDFRKLNVGCGLDEGMASTGEAIPVYYGERTVWRMTFKASGQAGHGSLLLGNTAGEKIQYIINKMMALRQSQVDRLRSDKNLRIGDVTTVNLTRLGGGVQSNVIPPMLTAGFDTRLAIDVDLEKQEDQFQKWCAEAGGGIEIEFDQKHPFVKPSSICCSTNPFWAAFKKATTDLGLTIEPQIFNGGTDSRYLRRVGIPAYGFSPLHHHPVLLHDHNEFINANVYLKGIEIYKRVISDLANVDG</sequence>
<evidence type="ECO:0000313" key="12">
    <source>
        <dbReference type="Proteomes" id="UP000515160"/>
    </source>
</evidence>
<evidence type="ECO:0000259" key="11">
    <source>
        <dbReference type="Pfam" id="PF07687"/>
    </source>
</evidence>
<dbReference type="Gene3D" id="3.40.630.10">
    <property type="entry name" value="Zn peptidases"/>
    <property type="match status" value="1"/>
</dbReference>
<dbReference type="Pfam" id="PF07687">
    <property type="entry name" value="M20_dimer"/>
    <property type="match status" value="1"/>
</dbReference>
<evidence type="ECO:0000256" key="7">
    <source>
        <dbReference type="ARBA" id="ARBA00022833"/>
    </source>
</evidence>
<dbReference type="Gene3D" id="1.10.150.900">
    <property type="match status" value="1"/>
</dbReference>
<feature type="active site" description="Proton acceptor" evidence="9">
    <location>
        <position position="147"/>
    </location>
</feature>
<feature type="binding site" evidence="10">
    <location>
        <position position="148"/>
    </location>
    <ligand>
        <name>Zn(2+)</name>
        <dbReference type="ChEBI" id="CHEBI:29105"/>
        <label>2</label>
    </ligand>
</feature>
<comment type="cofactor">
    <cofactor evidence="10">
        <name>Zn(2+)</name>
        <dbReference type="ChEBI" id="CHEBI:29105"/>
    </cofactor>
    <text evidence="10">Binds 2 Zn(2+) ions per subunit.</text>
</comment>